<accession>A0AAD9KKW1</accession>
<evidence type="ECO:0000313" key="10">
    <source>
        <dbReference type="EMBL" id="KAK2173057.1"/>
    </source>
</evidence>
<dbReference type="EC" id="2.8.2.-" evidence="9"/>
<evidence type="ECO:0000256" key="1">
    <source>
        <dbReference type="ARBA" id="ARBA00004323"/>
    </source>
</evidence>
<organism evidence="10 11">
    <name type="scientific">Ridgeia piscesae</name>
    <name type="common">Tubeworm</name>
    <dbReference type="NCBI Taxonomy" id="27915"/>
    <lineage>
        <taxon>Eukaryota</taxon>
        <taxon>Metazoa</taxon>
        <taxon>Spiralia</taxon>
        <taxon>Lophotrochozoa</taxon>
        <taxon>Annelida</taxon>
        <taxon>Polychaeta</taxon>
        <taxon>Sedentaria</taxon>
        <taxon>Canalipalpata</taxon>
        <taxon>Sabellida</taxon>
        <taxon>Siboglinidae</taxon>
        <taxon>Ridgeia</taxon>
    </lineage>
</organism>
<keyword evidence="6 9" id="KW-0333">Golgi apparatus</keyword>
<evidence type="ECO:0000256" key="6">
    <source>
        <dbReference type="ARBA" id="ARBA00023034"/>
    </source>
</evidence>
<evidence type="ECO:0000256" key="9">
    <source>
        <dbReference type="RuleBase" id="RU364020"/>
    </source>
</evidence>
<name>A0AAD9KKW1_RIDPI</name>
<keyword evidence="8 9" id="KW-0325">Glycoprotein</keyword>
<keyword evidence="4" id="KW-0812">Transmembrane</keyword>
<evidence type="ECO:0000256" key="7">
    <source>
        <dbReference type="ARBA" id="ARBA00023136"/>
    </source>
</evidence>
<reference evidence="10" key="1">
    <citation type="journal article" date="2023" name="Mol. Biol. Evol.">
        <title>Third-Generation Sequencing Reveals the Adaptive Role of the Epigenome in Three Deep-Sea Polychaetes.</title>
        <authorList>
            <person name="Perez M."/>
            <person name="Aroh O."/>
            <person name="Sun Y."/>
            <person name="Lan Y."/>
            <person name="Juniper S.K."/>
            <person name="Young C.R."/>
            <person name="Angers B."/>
            <person name="Qian P.Y."/>
        </authorList>
    </citation>
    <scope>NUCLEOTIDE SEQUENCE</scope>
    <source>
        <strain evidence="10">R07B-5</strain>
    </source>
</reference>
<keyword evidence="7" id="KW-0472">Membrane</keyword>
<proteinExistence type="inferred from homology"/>
<dbReference type="GO" id="GO:0016051">
    <property type="term" value="P:carbohydrate biosynthetic process"/>
    <property type="evidence" value="ECO:0007669"/>
    <property type="project" value="InterPro"/>
</dbReference>
<dbReference type="InterPro" id="IPR018011">
    <property type="entry name" value="Carb_sulfotrans_8-10"/>
</dbReference>
<evidence type="ECO:0000313" key="11">
    <source>
        <dbReference type="Proteomes" id="UP001209878"/>
    </source>
</evidence>
<evidence type="ECO:0000256" key="2">
    <source>
        <dbReference type="ARBA" id="ARBA00006339"/>
    </source>
</evidence>
<dbReference type="EMBL" id="JAODUO010000908">
    <property type="protein sequence ID" value="KAK2173057.1"/>
    <property type="molecule type" value="Genomic_DNA"/>
</dbReference>
<dbReference type="AlphaFoldDB" id="A0AAD9KKW1"/>
<gene>
    <name evidence="10" type="ORF">NP493_908g03009</name>
</gene>
<dbReference type="Pfam" id="PF03567">
    <property type="entry name" value="Sulfotransfer_2"/>
    <property type="match status" value="1"/>
</dbReference>
<evidence type="ECO:0000256" key="4">
    <source>
        <dbReference type="ARBA" id="ARBA00022692"/>
    </source>
</evidence>
<dbReference type="GO" id="GO:0008146">
    <property type="term" value="F:sulfotransferase activity"/>
    <property type="evidence" value="ECO:0007669"/>
    <property type="project" value="InterPro"/>
</dbReference>
<comment type="similarity">
    <text evidence="2 9">Belongs to the sulfotransferase 2 family.</text>
</comment>
<dbReference type="PANTHER" id="PTHR12137">
    <property type="entry name" value="CARBOHYDRATE SULFOTRANSFERASE"/>
    <property type="match status" value="1"/>
</dbReference>
<evidence type="ECO:0000256" key="3">
    <source>
        <dbReference type="ARBA" id="ARBA00022679"/>
    </source>
</evidence>
<evidence type="ECO:0000256" key="5">
    <source>
        <dbReference type="ARBA" id="ARBA00022989"/>
    </source>
</evidence>
<comment type="subcellular location">
    <subcellularLocation>
        <location evidence="1 9">Golgi apparatus membrane</location>
        <topology evidence="1 9">Single-pass type II membrane protein</topology>
    </subcellularLocation>
</comment>
<keyword evidence="3 9" id="KW-0808">Transferase</keyword>
<sequence length="123" mass="14325">MIQYIVDNGPYDHHWTPVSLLCNPCEITYDYIARLETSHVDYKHIFSKLKNVPGSKTGLPRSVTTYRGATDLDMIRKYYKTVPINITNSLFQTYNTDFQLFGYTWNTTSQSYGDRMNADGKEY</sequence>
<dbReference type="InterPro" id="IPR005331">
    <property type="entry name" value="Sulfotransferase"/>
</dbReference>
<keyword evidence="5" id="KW-1133">Transmembrane helix</keyword>
<comment type="caution">
    <text evidence="10">The sequence shown here is derived from an EMBL/GenBank/DDBJ whole genome shotgun (WGS) entry which is preliminary data.</text>
</comment>
<keyword evidence="9" id="KW-0119">Carbohydrate metabolism</keyword>
<dbReference type="Proteomes" id="UP001209878">
    <property type="component" value="Unassembled WGS sequence"/>
</dbReference>
<keyword evidence="9" id="KW-0735">Signal-anchor</keyword>
<dbReference type="PANTHER" id="PTHR12137:SF54">
    <property type="entry name" value="CARBOHYDRATE SULFOTRANSFERASE"/>
    <property type="match status" value="1"/>
</dbReference>
<evidence type="ECO:0000256" key="8">
    <source>
        <dbReference type="ARBA" id="ARBA00023180"/>
    </source>
</evidence>
<keyword evidence="11" id="KW-1185">Reference proteome</keyword>
<protein>
    <recommendedName>
        <fullName evidence="9">Carbohydrate sulfotransferase</fullName>
        <ecNumber evidence="9">2.8.2.-</ecNumber>
    </recommendedName>
</protein>
<dbReference type="GO" id="GO:0000139">
    <property type="term" value="C:Golgi membrane"/>
    <property type="evidence" value="ECO:0007669"/>
    <property type="project" value="UniProtKB-SubCell"/>
</dbReference>